<organism evidence="2 3">
    <name type="scientific">Polymorphobacter multimanifer</name>
    <dbReference type="NCBI Taxonomy" id="1070431"/>
    <lineage>
        <taxon>Bacteria</taxon>
        <taxon>Pseudomonadati</taxon>
        <taxon>Pseudomonadota</taxon>
        <taxon>Alphaproteobacteria</taxon>
        <taxon>Sphingomonadales</taxon>
        <taxon>Sphingosinicellaceae</taxon>
        <taxon>Polymorphobacter</taxon>
    </lineage>
</organism>
<sequence length="138" mass="13980">MQIGLSWRQIAILAGIGVALWYAAGLLLHWLAAAGLLQGSTRAAVYALTVPGTLPFVLLAAGLARLAPDQRLTGIAIVTTTALLIDGVVVAWFPGVYGDTAEKVLAASGAVLWGAGVGLALAALLTRSASPRPPARGS</sequence>
<feature type="transmembrane region" description="Helical" evidence="1">
    <location>
        <begin position="105"/>
        <end position="126"/>
    </location>
</feature>
<evidence type="ECO:0000313" key="3">
    <source>
        <dbReference type="Proteomes" id="UP000538147"/>
    </source>
</evidence>
<feature type="transmembrane region" description="Helical" evidence="1">
    <location>
        <begin position="12"/>
        <end position="37"/>
    </location>
</feature>
<keyword evidence="1" id="KW-0472">Membrane</keyword>
<dbReference type="AlphaFoldDB" id="A0A841L8V1"/>
<keyword evidence="1" id="KW-0812">Transmembrane</keyword>
<evidence type="ECO:0000256" key="1">
    <source>
        <dbReference type="SAM" id="Phobius"/>
    </source>
</evidence>
<accession>A0A841L8V1</accession>
<gene>
    <name evidence="2" type="ORF">FHS79_002203</name>
</gene>
<proteinExistence type="predicted"/>
<evidence type="ECO:0000313" key="2">
    <source>
        <dbReference type="EMBL" id="MBB6228021.1"/>
    </source>
</evidence>
<protein>
    <submittedName>
        <fullName evidence="2">Uncharacterized protein</fullName>
    </submittedName>
</protein>
<keyword evidence="3" id="KW-1185">Reference proteome</keyword>
<feature type="transmembrane region" description="Helical" evidence="1">
    <location>
        <begin position="75"/>
        <end position="93"/>
    </location>
</feature>
<dbReference type="Proteomes" id="UP000538147">
    <property type="component" value="Unassembled WGS sequence"/>
</dbReference>
<reference evidence="2 3" key="1">
    <citation type="submission" date="2020-08" db="EMBL/GenBank/DDBJ databases">
        <title>Genomic Encyclopedia of Type Strains, Phase IV (KMG-IV): sequencing the most valuable type-strain genomes for metagenomic binning, comparative biology and taxonomic classification.</title>
        <authorList>
            <person name="Goeker M."/>
        </authorList>
    </citation>
    <scope>NUCLEOTIDE SEQUENCE [LARGE SCALE GENOMIC DNA]</scope>
    <source>
        <strain evidence="2 3">DSM 102189</strain>
    </source>
</reference>
<keyword evidence="1" id="KW-1133">Transmembrane helix</keyword>
<dbReference type="RefSeq" id="WP_184199596.1">
    <property type="nucleotide sequence ID" value="NZ_BMOX01000042.1"/>
</dbReference>
<feature type="transmembrane region" description="Helical" evidence="1">
    <location>
        <begin position="43"/>
        <end position="63"/>
    </location>
</feature>
<dbReference type="EMBL" id="JACIIV010000014">
    <property type="protein sequence ID" value="MBB6228021.1"/>
    <property type="molecule type" value="Genomic_DNA"/>
</dbReference>
<comment type="caution">
    <text evidence="2">The sequence shown here is derived from an EMBL/GenBank/DDBJ whole genome shotgun (WGS) entry which is preliminary data.</text>
</comment>
<name>A0A841L8V1_9SPHN</name>